<evidence type="ECO:0000256" key="10">
    <source>
        <dbReference type="ARBA" id="ARBA00022842"/>
    </source>
</evidence>
<dbReference type="InterPro" id="IPR019999">
    <property type="entry name" value="Anth_synth_I-like"/>
</dbReference>
<evidence type="ECO:0000313" key="19">
    <source>
        <dbReference type="Proteomes" id="UP000234237"/>
    </source>
</evidence>
<evidence type="ECO:0000256" key="13">
    <source>
        <dbReference type="ARBA" id="ARBA00025634"/>
    </source>
</evidence>
<evidence type="ECO:0000256" key="9">
    <source>
        <dbReference type="ARBA" id="ARBA00022822"/>
    </source>
</evidence>
<dbReference type="AlphaFoldDB" id="A0A2K9IWE7"/>
<feature type="domain" description="Anthranilate synthase component I N-terminal" evidence="17">
    <location>
        <begin position="18"/>
        <end position="156"/>
    </location>
</feature>
<name>A0A2K9IWE7_9BACI</name>
<evidence type="ECO:0000256" key="5">
    <source>
        <dbReference type="ARBA" id="ARBA00012266"/>
    </source>
</evidence>
<comment type="catalytic activity">
    <reaction evidence="14 15">
        <text>chorismate + L-glutamine = anthranilate + pyruvate + L-glutamate + H(+)</text>
        <dbReference type="Rhea" id="RHEA:21732"/>
        <dbReference type="ChEBI" id="CHEBI:15361"/>
        <dbReference type="ChEBI" id="CHEBI:15378"/>
        <dbReference type="ChEBI" id="CHEBI:16567"/>
        <dbReference type="ChEBI" id="CHEBI:29748"/>
        <dbReference type="ChEBI" id="CHEBI:29985"/>
        <dbReference type="ChEBI" id="CHEBI:58359"/>
        <dbReference type="EC" id="4.1.3.27"/>
    </reaction>
</comment>
<dbReference type="EC" id="4.1.3.27" evidence="5 15"/>
<comment type="pathway">
    <text evidence="2 15">Amino-acid biosynthesis; L-tryptophan biosynthesis; L-tryptophan from chorismate: step 1/5.</text>
</comment>
<sequence>MSQPQQQAHYKLLKLNADTLTPIEIYMRLDGRNKFLLESTFEHETKGKYSFIGCDPFEEVMGIGEQTTKVIHHCTNTTTTIKQDALSYLETELPKVNLDLPVPFYGGAVGYIGYDAVRTEEYIGERLPDELTMPDIHFMFVQNVIVFDHASETVYLIAIHLNGAQNNNLHKQLDNLKAQIFRSSPLKTTTNTCLQFVADTEKNSFIEKVKRAKKHIEQGDIFQVVLSQRMRAKLNTDPFSFYRQLRKVNPSPYMFYIDFTDYCLLGASPESLIQTNGNSVMTNPIAGTRSRGKTKSEDSKLMKELLHDPKEIAEHQMLVDLSRNDLGRVCEVGSIHIPTYMSIEKYEHVMHIVSEVKGKLRHNQTPFDALRACLPAGTVSGAPKIRAMQIINDLEDCKRGVYGGGIGFINFNHNISIALAIRSLVIKDNYAYLQTGAGVVFDSDPEKEYEETLFKAKSLTEVRTDDFIN</sequence>
<evidence type="ECO:0000256" key="14">
    <source>
        <dbReference type="ARBA" id="ARBA00047683"/>
    </source>
</evidence>
<keyword evidence="12 15" id="KW-0456">Lyase</keyword>
<comment type="subunit">
    <text evidence="4 15">Heterotetramer consisting of two non-identical subunits: a beta subunit (TrpG) and a large alpha subunit (TrpE).</text>
</comment>
<dbReference type="InterPro" id="IPR005801">
    <property type="entry name" value="ADC_synthase"/>
</dbReference>
<organism evidence="18 19">
    <name type="scientific">Virgibacillus dokdonensis</name>
    <dbReference type="NCBI Taxonomy" id="302167"/>
    <lineage>
        <taxon>Bacteria</taxon>
        <taxon>Bacillati</taxon>
        <taxon>Bacillota</taxon>
        <taxon>Bacilli</taxon>
        <taxon>Bacillales</taxon>
        <taxon>Bacillaceae</taxon>
        <taxon>Virgibacillus</taxon>
    </lineage>
</organism>
<dbReference type="InterPro" id="IPR005256">
    <property type="entry name" value="Anth_synth_I_PabB"/>
</dbReference>
<feature type="domain" description="Chorismate-utilising enzyme C-terminal" evidence="16">
    <location>
        <begin position="202"/>
        <end position="455"/>
    </location>
</feature>
<keyword evidence="8 15" id="KW-0479">Metal-binding</keyword>
<evidence type="ECO:0000256" key="1">
    <source>
        <dbReference type="ARBA" id="ARBA00001946"/>
    </source>
</evidence>
<protein>
    <recommendedName>
        <fullName evidence="6 15">Anthranilate synthase component 1</fullName>
        <ecNumber evidence="5 15">4.1.3.27</ecNumber>
    </recommendedName>
</protein>
<dbReference type="Pfam" id="PF00425">
    <property type="entry name" value="Chorismate_bind"/>
    <property type="match status" value="1"/>
</dbReference>
<evidence type="ECO:0000313" key="18">
    <source>
        <dbReference type="EMBL" id="AUJ23775.1"/>
    </source>
</evidence>
<dbReference type="InterPro" id="IPR006805">
    <property type="entry name" value="Anth_synth_I_N"/>
</dbReference>
<dbReference type="PRINTS" id="PR00095">
    <property type="entry name" value="ANTSNTHASEI"/>
</dbReference>
<evidence type="ECO:0000256" key="4">
    <source>
        <dbReference type="ARBA" id="ARBA00011575"/>
    </source>
</evidence>
<comment type="function">
    <text evidence="13 15">Part of a heterotetrameric complex that catalyzes the two-step biosynthesis of anthranilate, an intermediate in the biosynthesis of L-tryptophan. In the first step, the glutamine-binding beta subunit (TrpG) of anthranilate synthase (AS) provides the glutamine amidotransferase activity which generates ammonia as a substrate that, along with chorismate, is used in the second step, catalyzed by the large alpha subunit of AS (TrpE) to produce anthranilate. In the absence of TrpG, TrpE can synthesize anthranilate directly from chorismate and high concentrations of ammonia.</text>
</comment>
<evidence type="ECO:0000256" key="11">
    <source>
        <dbReference type="ARBA" id="ARBA00023141"/>
    </source>
</evidence>
<accession>A0A2K9IWE7</accession>
<keyword evidence="7 15" id="KW-0028">Amino-acid biosynthesis</keyword>
<dbReference type="GO" id="GO:0004049">
    <property type="term" value="F:anthranilate synthase activity"/>
    <property type="evidence" value="ECO:0007669"/>
    <property type="project" value="UniProtKB-EC"/>
</dbReference>
<keyword evidence="11 15" id="KW-0057">Aromatic amino acid biosynthesis</keyword>
<evidence type="ECO:0000256" key="7">
    <source>
        <dbReference type="ARBA" id="ARBA00022605"/>
    </source>
</evidence>
<dbReference type="GO" id="GO:0046872">
    <property type="term" value="F:metal ion binding"/>
    <property type="evidence" value="ECO:0007669"/>
    <property type="project" value="UniProtKB-KW"/>
</dbReference>
<dbReference type="RefSeq" id="WP_101932681.1">
    <property type="nucleotide sequence ID" value="NZ_CP018622.1"/>
</dbReference>
<comment type="cofactor">
    <cofactor evidence="1 15">
        <name>Mg(2+)</name>
        <dbReference type="ChEBI" id="CHEBI:18420"/>
    </cofactor>
</comment>
<evidence type="ECO:0000259" key="17">
    <source>
        <dbReference type="Pfam" id="PF04715"/>
    </source>
</evidence>
<keyword evidence="10 15" id="KW-0460">Magnesium</keyword>
<dbReference type="NCBIfam" id="TIGR00564">
    <property type="entry name" value="trpE_most"/>
    <property type="match status" value="1"/>
</dbReference>
<dbReference type="Gene3D" id="3.60.120.10">
    <property type="entry name" value="Anthranilate synthase"/>
    <property type="match status" value="1"/>
</dbReference>
<evidence type="ECO:0000256" key="2">
    <source>
        <dbReference type="ARBA" id="ARBA00004873"/>
    </source>
</evidence>
<dbReference type="EMBL" id="CP018622">
    <property type="protein sequence ID" value="AUJ23775.1"/>
    <property type="molecule type" value="Genomic_DNA"/>
</dbReference>
<evidence type="ECO:0000256" key="15">
    <source>
        <dbReference type="RuleBase" id="RU364045"/>
    </source>
</evidence>
<dbReference type="Proteomes" id="UP000234237">
    <property type="component" value="Chromosome"/>
</dbReference>
<dbReference type="InterPro" id="IPR015890">
    <property type="entry name" value="Chorismate_C"/>
</dbReference>
<keyword evidence="9 15" id="KW-0822">Tryptophan biosynthesis</keyword>
<evidence type="ECO:0000256" key="8">
    <source>
        <dbReference type="ARBA" id="ARBA00022723"/>
    </source>
</evidence>
<proteinExistence type="inferred from homology"/>
<reference evidence="19" key="1">
    <citation type="submission" date="2016-11" db="EMBL/GenBank/DDBJ databases">
        <title>Complete genome sequence of Virgibacillus pantothenticus 21D, a halophilic bacterium isolated from the deep hypersaline anoxic basin Discovery in the Mediterranean Sea.</title>
        <authorList>
            <person name="Zeaiter Z."/>
            <person name="Booth J.M."/>
            <person name="Prosdocimi E.M."/>
            <person name="Mapelli F."/>
            <person name="Fusi M."/>
            <person name="Daffonchio D."/>
            <person name="Borin S."/>
            <person name="Crotti E."/>
        </authorList>
    </citation>
    <scope>NUCLEOTIDE SEQUENCE [LARGE SCALE GENOMIC DNA]</scope>
    <source>
        <strain evidence="19">21D</strain>
    </source>
</reference>
<evidence type="ECO:0000256" key="6">
    <source>
        <dbReference type="ARBA" id="ARBA00020653"/>
    </source>
</evidence>
<dbReference type="GO" id="GO:0000162">
    <property type="term" value="P:L-tryptophan biosynthetic process"/>
    <property type="evidence" value="ECO:0007669"/>
    <property type="project" value="UniProtKB-UniPathway"/>
</dbReference>
<comment type="similarity">
    <text evidence="3 15">Belongs to the anthranilate synthase component I family.</text>
</comment>
<evidence type="ECO:0000259" key="16">
    <source>
        <dbReference type="Pfam" id="PF00425"/>
    </source>
</evidence>
<dbReference type="PANTHER" id="PTHR11236:SF48">
    <property type="entry name" value="ISOCHORISMATE SYNTHASE MENF"/>
    <property type="match status" value="1"/>
</dbReference>
<dbReference type="UniPathway" id="UPA00035">
    <property type="reaction ID" value="UER00040"/>
</dbReference>
<dbReference type="PANTHER" id="PTHR11236">
    <property type="entry name" value="AMINOBENZOATE/ANTHRANILATE SYNTHASE"/>
    <property type="match status" value="1"/>
</dbReference>
<evidence type="ECO:0000256" key="12">
    <source>
        <dbReference type="ARBA" id="ARBA00023239"/>
    </source>
</evidence>
<dbReference type="Pfam" id="PF04715">
    <property type="entry name" value="Anth_synt_I_N"/>
    <property type="match status" value="1"/>
</dbReference>
<evidence type="ECO:0000256" key="3">
    <source>
        <dbReference type="ARBA" id="ARBA00009562"/>
    </source>
</evidence>
<dbReference type="KEGG" id="vpn:A21D_00662"/>
<gene>
    <name evidence="15 18" type="primary">trpE</name>
    <name evidence="18" type="ORF">A21D_00662</name>
</gene>
<dbReference type="SUPFAM" id="SSF56322">
    <property type="entry name" value="ADC synthase"/>
    <property type="match status" value="1"/>
</dbReference>